<organism evidence="2 3">
    <name type="scientific">Actinomadura pelletieri DSM 43383</name>
    <dbReference type="NCBI Taxonomy" id="1120940"/>
    <lineage>
        <taxon>Bacteria</taxon>
        <taxon>Bacillati</taxon>
        <taxon>Actinomycetota</taxon>
        <taxon>Actinomycetes</taxon>
        <taxon>Streptosporangiales</taxon>
        <taxon>Thermomonosporaceae</taxon>
        <taxon>Actinomadura</taxon>
    </lineage>
</organism>
<evidence type="ECO:0000256" key="1">
    <source>
        <dbReference type="SAM" id="MobiDB-lite"/>
    </source>
</evidence>
<feature type="region of interest" description="Disordered" evidence="1">
    <location>
        <begin position="205"/>
        <end position="233"/>
    </location>
</feature>
<evidence type="ECO:0000313" key="3">
    <source>
        <dbReference type="Proteomes" id="UP000274601"/>
    </source>
</evidence>
<dbReference type="EMBL" id="RBWU01000001">
    <property type="protein sequence ID" value="RKS78830.1"/>
    <property type="molecule type" value="Genomic_DNA"/>
</dbReference>
<dbReference type="Proteomes" id="UP000274601">
    <property type="component" value="Unassembled WGS sequence"/>
</dbReference>
<evidence type="ECO:0000313" key="2">
    <source>
        <dbReference type="EMBL" id="RKS78830.1"/>
    </source>
</evidence>
<feature type="region of interest" description="Disordered" evidence="1">
    <location>
        <begin position="172"/>
        <end position="191"/>
    </location>
</feature>
<sequence length="297" mass="32764">MTAPERNGRLLADPTIFPATSCFAQFLREDVTFLTPAWLVLTWQEVASAKVPEREAPGYACFVPFSDGAALPRHLIKEELEPAVRPRTIETVTQSSRSIGNSQVRVSVHSSIVPSPTSRAELAATRPNGDGGADVVPGQRHDGCANGAALSARGLSSPSECSCDRCDGMQTRRHLSRSLSRPLESPRPTRLLTGRGRFRHTRSIGTVRAAPPSRRCSPERQSAGHPGPAGFAEDFDRRLVPIRDTRPQRALEKARDASERPEGVLDHPRRHHKARVFDDLAFTLLCDRLRTWFPENT</sequence>
<feature type="compositionally biased region" description="Low complexity" evidence="1">
    <location>
        <begin position="177"/>
        <end position="191"/>
    </location>
</feature>
<accession>A0A495QXI4</accession>
<reference evidence="2 3" key="1">
    <citation type="submission" date="2018-10" db="EMBL/GenBank/DDBJ databases">
        <title>Genomic Encyclopedia of Archaeal and Bacterial Type Strains, Phase II (KMG-II): from individual species to whole genera.</title>
        <authorList>
            <person name="Goeker M."/>
        </authorList>
    </citation>
    <scope>NUCLEOTIDE SEQUENCE [LARGE SCALE GENOMIC DNA]</scope>
    <source>
        <strain evidence="2 3">DSM 43383</strain>
    </source>
</reference>
<keyword evidence="3" id="KW-1185">Reference proteome</keyword>
<name>A0A495QXI4_9ACTN</name>
<dbReference type="AlphaFoldDB" id="A0A495QXI4"/>
<gene>
    <name evidence="2" type="ORF">BZB76_0264</name>
</gene>
<protein>
    <submittedName>
        <fullName evidence="2">Uncharacterized protein</fullName>
    </submittedName>
</protein>
<feature type="region of interest" description="Disordered" evidence="1">
    <location>
        <begin position="245"/>
        <end position="266"/>
    </location>
</feature>
<proteinExistence type="predicted"/>
<comment type="caution">
    <text evidence="2">The sequence shown here is derived from an EMBL/GenBank/DDBJ whole genome shotgun (WGS) entry which is preliminary data.</text>
</comment>